<dbReference type="RefSeq" id="WP_019304715.1">
    <property type="nucleotide sequence ID" value="NZ_CP036251.1"/>
</dbReference>
<comment type="caution">
    <text evidence="2">The sequence shown here is derived from an EMBL/GenBank/DDBJ whole genome shotgun (WGS) entry which is preliminary data.</text>
</comment>
<gene>
    <name evidence="2" type="ORF">ADT25_14435</name>
</gene>
<evidence type="ECO:0000256" key="1">
    <source>
        <dbReference type="SAM" id="MobiDB-lite"/>
    </source>
</evidence>
<dbReference type="AlphaFoldDB" id="A0AAP0ZK09"/>
<dbReference type="Proteomes" id="UP000036790">
    <property type="component" value="Unassembled WGS sequence"/>
</dbReference>
<reference evidence="2 3" key="2">
    <citation type="submission" date="2015-09" db="EMBL/GenBank/DDBJ databases">
        <title>Draft genome sequence of Xanthomonas oryzae pv. USA str. X11-5A.</title>
        <authorList>
            <person name="Knight B.M."/>
            <person name="Roberts D.P."/>
            <person name="Lin D."/>
            <person name="Hari K."/>
            <person name="Fletcher J."/>
            <person name="Melcher U."/>
            <person name="Blagden T."/>
            <person name="Winegar R.A."/>
        </authorList>
    </citation>
    <scope>NUCLEOTIDE SEQUENCE [LARGE SCALE GENOMIC DNA]</scope>
    <source>
        <strain evidence="2 3">X11-5A</strain>
    </source>
</reference>
<name>A0AAP0ZK09_9XANT</name>
<proteinExistence type="predicted"/>
<reference evidence="2 3" key="1">
    <citation type="submission" date="2015-07" db="EMBL/GenBank/DDBJ databases">
        <authorList>
            <consortium name="Consortium for Microbial Forensics and Genomics (microFORGE)"/>
            <person name="Knight B.M."/>
            <person name="Roberts D.P."/>
            <person name="Lin D."/>
            <person name="Hari K."/>
            <person name="Fletcher J."/>
            <person name="Melcher U."/>
            <person name="Blagden T."/>
            <person name="Winegar R.A."/>
        </authorList>
    </citation>
    <scope>NUCLEOTIDE SEQUENCE [LARGE SCALE GENOMIC DNA]</scope>
    <source>
        <strain evidence="2 3">X11-5A</strain>
    </source>
</reference>
<feature type="region of interest" description="Disordered" evidence="1">
    <location>
        <begin position="38"/>
        <end position="78"/>
    </location>
</feature>
<evidence type="ECO:0000313" key="2">
    <source>
        <dbReference type="EMBL" id="KOR42535.1"/>
    </source>
</evidence>
<dbReference type="EMBL" id="LHUJ01000258">
    <property type="protein sequence ID" value="KOR42535.1"/>
    <property type="molecule type" value="Genomic_DNA"/>
</dbReference>
<organism evidence="2 3">
    <name type="scientific">Xanthomonas oryzae</name>
    <dbReference type="NCBI Taxonomy" id="347"/>
    <lineage>
        <taxon>Bacteria</taxon>
        <taxon>Pseudomonadati</taxon>
        <taxon>Pseudomonadota</taxon>
        <taxon>Gammaproteobacteria</taxon>
        <taxon>Lysobacterales</taxon>
        <taxon>Lysobacteraceae</taxon>
        <taxon>Xanthomonas</taxon>
    </lineage>
</organism>
<evidence type="ECO:0000313" key="3">
    <source>
        <dbReference type="Proteomes" id="UP000036790"/>
    </source>
</evidence>
<sequence>MDEDEAGMISRQILRRDAERFELEIAAGDARAGAGLMYGTTLPAAPRPTPFTRPRRGGRTLNPDAVPQAEQVETASRD</sequence>
<protein>
    <submittedName>
        <fullName evidence="2">Potassium transporter KefB</fullName>
    </submittedName>
</protein>
<accession>A0AAP0ZK09</accession>